<reference evidence="1" key="1">
    <citation type="submission" date="2016-08" db="EMBL/GenBank/DDBJ databases">
        <authorList>
            <person name="Ngugi D.K."/>
            <person name="Miyake S."/>
            <person name="Stingl U."/>
        </authorList>
    </citation>
    <scope>NUCLEOTIDE SEQUENCE</scope>
    <source>
        <strain evidence="1">SCG-B11WGA-EpuloA1</strain>
    </source>
</reference>
<dbReference type="EMBL" id="LJDB01000109">
    <property type="protein sequence ID" value="ONI37526.1"/>
    <property type="molecule type" value="Genomic_DNA"/>
</dbReference>
<protein>
    <submittedName>
        <fullName evidence="1">Uncharacterized protein</fullName>
    </submittedName>
</protein>
<name>A0ACC8X7C4_9FIRM</name>
<evidence type="ECO:0000313" key="1">
    <source>
        <dbReference type="EMBL" id="ONI37526.1"/>
    </source>
</evidence>
<keyword evidence="2" id="KW-1185">Reference proteome</keyword>
<dbReference type="Proteomes" id="UP000188605">
    <property type="component" value="Unassembled WGS sequence"/>
</dbReference>
<evidence type="ECO:0000313" key="2">
    <source>
        <dbReference type="Proteomes" id="UP000188605"/>
    </source>
</evidence>
<comment type="caution">
    <text evidence="1">The sequence shown here is derived from an EMBL/GenBank/DDBJ whole genome shotgun (WGS) entry which is preliminary data.</text>
</comment>
<gene>
    <name evidence="1" type="ORF">AN396_12735</name>
</gene>
<sequence>MKKLSIIILLINLIGIWRVYGDDILFYYQKAYSYCYDNISEYHQQYIERTTENNFENKQYSVKQGNTTIGIFDYIEDALLEAEDMARAIVIDNTTNTWIHTTLNDYILVADDLMLDFVDFTEAYEYAKENNGDVIYFKDNKNILWEREYEKIPKQKIAVPHIKQLPELGRGCEVTSLAMLLNYHGINVSKMTLAEEIKKDNTSHSVDEHGRMHFGNPYDGFVGDMYNLQNEGYGVYHGPITDLANQYATAVDLTGIEFEELLEFVSRGYPILVITNASYKYLPEHEFELWHTPTGVVKVTWRMHSVVINGYTEKNIIINDPLYYTGNRQLNLQDFKEAWEQMGNQAVMVLPQV</sequence>
<accession>A0ACC8X7C4</accession>
<organism evidence="1 2">
    <name type="scientific">Candidatus Epulonipiscium fishelsonii</name>
    <dbReference type="NCBI Taxonomy" id="77094"/>
    <lineage>
        <taxon>Bacteria</taxon>
        <taxon>Bacillati</taxon>
        <taxon>Bacillota</taxon>
        <taxon>Clostridia</taxon>
        <taxon>Lachnospirales</taxon>
        <taxon>Lachnospiraceae</taxon>
        <taxon>Candidatus Epulonipiscium</taxon>
    </lineage>
</organism>
<proteinExistence type="predicted"/>